<feature type="transmembrane region" description="Helical" evidence="1">
    <location>
        <begin position="23"/>
        <end position="40"/>
    </location>
</feature>
<dbReference type="Proteomes" id="UP000515908">
    <property type="component" value="Chromosome 01"/>
</dbReference>
<sequence length="79" mass="9128">MWIYSSFFLQRKNAMWFQSHQDYIKYATAILLIASLLWVIGMWPVLHFATILVFLAAISLVSNLTGLIGSLTKPRRRVV</sequence>
<evidence type="ECO:0000313" key="2">
    <source>
        <dbReference type="EMBL" id="CAD2213278.1"/>
    </source>
</evidence>
<organism evidence="2 3">
    <name type="scientific">Angomonas deanei</name>
    <dbReference type="NCBI Taxonomy" id="59799"/>
    <lineage>
        <taxon>Eukaryota</taxon>
        <taxon>Discoba</taxon>
        <taxon>Euglenozoa</taxon>
        <taxon>Kinetoplastea</taxon>
        <taxon>Metakinetoplastina</taxon>
        <taxon>Trypanosomatida</taxon>
        <taxon>Trypanosomatidae</taxon>
        <taxon>Strigomonadinae</taxon>
        <taxon>Angomonas</taxon>
    </lineage>
</organism>
<dbReference type="AlphaFoldDB" id="A0A7G2C0G4"/>
<dbReference type="InterPro" id="IPR033579">
    <property type="entry name" value="TMEM128"/>
</dbReference>
<accession>A0A7G2C0G4</accession>
<keyword evidence="1" id="KW-1133">Transmembrane helix</keyword>
<name>A0A7G2C0G4_9TRYP</name>
<reference evidence="2 3" key="1">
    <citation type="submission" date="2020-08" db="EMBL/GenBank/DDBJ databases">
        <authorList>
            <person name="Newling K."/>
            <person name="Davey J."/>
            <person name="Forrester S."/>
        </authorList>
    </citation>
    <scope>NUCLEOTIDE SEQUENCE [LARGE SCALE GENOMIC DNA]</scope>
    <source>
        <strain evidence="3">Crithidia deanei Carvalho (ATCC PRA-265)</strain>
    </source>
</reference>
<proteinExistence type="predicted"/>
<keyword evidence="1" id="KW-0472">Membrane</keyword>
<feature type="transmembrane region" description="Helical" evidence="1">
    <location>
        <begin position="46"/>
        <end position="68"/>
    </location>
</feature>
<gene>
    <name evidence="2" type="ORF">ADEAN_000071900</name>
</gene>
<evidence type="ECO:0000313" key="3">
    <source>
        <dbReference type="Proteomes" id="UP000515908"/>
    </source>
</evidence>
<dbReference type="EMBL" id="LR877145">
    <property type="protein sequence ID" value="CAD2213278.1"/>
    <property type="molecule type" value="Genomic_DNA"/>
</dbReference>
<dbReference type="VEuPathDB" id="TriTrypDB:ADEAN_000071900"/>
<keyword evidence="1" id="KW-0812">Transmembrane</keyword>
<dbReference type="Pfam" id="PF20479">
    <property type="entry name" value="TMEM128"/>
    <property type="match status" value="1"/>
</dbReference>
<protein>
    <submittedName>
        <fullName evidence="2">Uncharacterized protein</fullName>
    </submittedName>
</protein>
<evidence type="ECO:0000256" key="1">
    <source>
        <dbReference type="SAM" id="Phobius"/>
    </source>
</evidence>
<keyword evidence="3" id="KW-1185">Reference proteome</keyword>